<dbReference type="SMART" id="SM00248">
    <property type="entry name" value="ANK"/>
    <property type="match status" value="1"/>
</dbReference>
<evidence type="ECO:0000256" key="4">
    <source>
        <dbReference type="PROSITE-ProRule" id="PRU00023"/>
    </source>
</evidence>
<gene>
    <name evidence="7" type="ORF">DFH08DRAFT_687707</name>
</gene>
<dbReference type="InterPro" id="IPR014352">
    <property type="entry name" value="FERM/acyl-CoA-bd_prot_sf"/>
</dbReference>
<dbReference type="Pfam" id="PF00887">
    <property type="entry name" value="ACBP"/>
    <property type="match status" value="1"/>
</dbReference>
<dbReference type="InterPro" id="IPR036770">
    <property type="entry name" value="Ankyrin_rpt-contain_sf"/>
</dbReference>
<keyword evidence="1" id="KW-0677">Repeat</keyword>
<dbReference type="PROSITE" id="PS50088">
    <property type="entry name" value="ANK_REPEAT"/>
    <property type="match status" value="1"/>
</dbReference>
<dbReference type="InterPro" id="IPR002110">
    <property type="entry name" value="Ankyrin_rpt"/>
</dbReference>
<dbReference type="Gene3D" id="1.20.80.10">
    <property type="match status" value="1"/>
</dbReference>
<dbReference type="PROSITE" id="PS50297">
    <property type="entry name" value="ANK_REP_REGION"/>
    <property type="match status" value="1"/>
</dbReference>
<protein>
    <submittedName>
        <fullName evidence="7">Ankyrin repeat-containing domain protein</fullName>
    </submittedName>
</protein>
<proteinExistence type="predicted"/>
<feature type="repeat" description="ANK" evidence="4">
    <location>
        <begin position="168"/>
        <end position="200"/>
    </location>
</feature>
<evidence type="ECO:0000256" key="5">
    <source>
        <dbReference type="SAM" id="MobiDB-lite"/>
    </source>
</evidence>
<dbReference type="PRINTS" id="PR00689">
    <property type="entry name" value="ACOABINDINGP"/>
</dbReference>
<organism evidence="7 8">
    <name type="scientific">Mycena albidolilacea</name>
    <dbReference type="NCBI Taxonomy" id="1033008"/>
    <lineage>
        <taxon>Eukaryota</taxon>
        <taxon>Fungi</taxon>
        <taxon>Dikarya</taxon>
        <taxon>Basidiomycota</taxon>
        <taxon>Agaricomycotina</taxon>
        <taxon>Agaricomycetes</taxon>
        <taxon>Agaricomycetidae</taxon>
        <taxon>Agaricales</taxon>
        <taxon>Marasmiineae</taxon>
        <taxon>Mycenaceae</taxon>
        <taxon>Mycena</taxon>
    </lineage>
</organism>
<feature type="compositionally biased region" description="Basic and acidic residues" evidence="5">
    <location>
        <begin position="129"/>
        <end position="138"/>
    </location>
</feature>
<keyword evidence="3" id="KW-0446">Lipid-binding</keyword>
<dbReference type="InterPro" id="IPR000582">
    <property type="entry name" value="Acyl-CoA-binding_protein"/>
</dbReference>
<comment type="caution">
    <text evidence="7">The sequence shown here is derived from an EMBL/GenBank/DDBJ whole genome shotgun (WGS) entry which is preliminary data.</text>
</comment>
<dbReference type="EMBL" id="JARIHO010000008">
    <property type="protein sequence ID" value="KAJ7357271.1"/>
    <property type="molecule type" value="Genomic_DNA"/>
</dbReference>
<evidence type="ECO:0000313" key="8">
    <source>
        <dbReference type="Proteomes" id="UP001218218"/>
    </source>
</evidence>
<dbReference type="PROSITE" id="PS51228">
    <property type="entry name" value="ACB_2"/>
    <property type="match status" value="1"/>
</dbReference>
<name>A0AAD7EYV3_9AGAR</name>
<dbReference type="PANTHER" id="PTHR24119">
    <property type="entry name" value="ACYL-COA-BINDING DOMAIN-CONTAINING PROTEIN 6"/>
    <property type="match status" value="1"/>
</dbReference>
<dbReference type="SUPFAM" id="SSF48403">
    <property type="entry name" value="Ankyrin repeat"/>
    <property type="match status" value="1"/>
</dbReference>
<dbReference type="GO" id="GO:0000062">
    <property type="term" value="F:fatty-acyl-CoA binding"/>
    <property type="evidence" value="ECO:0007669"/>
    <property type="project" value="InterPro"/>
</dbReference>
<evidence type="ECO:0000259" key="6">
    <source>
        <dbReference type="PROSITE" id="PS51228"/>
    </source>
</evidence>
<keyword evidence="2 4" id="KW-0040">ANK repeat</keyword>
<dbReference type="Proteomes" id="UP001218218">
    <property type="component" value="Unassembled WGS sequence"/>
</dbReference>
<feature type="compositionally biased region" description="Acidic residues" evidence="5">
    <location>
        <begin position="95"/>
        <end position="105"/>
    </location>
</feature>
<evidence type="ECO:0000256" key="2">
    <source>
        <dbReference type="ARBA" id="ARBA00023043"/>
    </source>
</evidence>
<feature type="domain" description="ACB" evidence="6">
    <location>
        <begin position="1"/>
        <end position="89"/>
    </location>
</feature>
<reference evidence="7" key="1">
    <citation type="submission" date="2023-03" db="EMBL/GenBank/DDBJ databases">
        <title>Massive genome expansion in bonnet fungi (Mycena s.s.) driven by repeated elements and novel gene families across ecological guilds.</title>
        <authorList>
            <consortium name="Lawrence Berkeley National Laboratory"/>
            <person name="Harder C.B."/>
            <person name="Miyauchi S."/>
            <person name="Viragh M."/>
            <person name="Kuo A."/>
            <person name="Thoen E."/>
            <person name="Andreopoulos B."/>
            <person name="Lu D."/>
            <person name="Skrede I."/>
            <person name="Drula E."/>
            <person name="Henrissat B."/>
            <person name="Morin E."/>
            <person name="Kohler A."/>
            <person name="Barry K."/>
            <person name="LaButti K."/>
            <person name="Morin E."/>
            <person name="Salamov A."/>
            <person name="Lipzen A."/>
            <person name="Mereny Z."/>
            <person name="Hegedus B."/>
            <person name="Baldrian P."/>
            <person name="Stursova M."/>
            <person name="Weitz H."/>
            <person name="Taylor A."/>
            <person name="Grigoriev I.V."/>
            <person name="Nagy L.G."/>
            <person name="Martin F."/>
            <person name="Kauserud H."/>
        </authorList>
    </citation>
    <scope>NUCLEOTIDE SEQUENCE</scope>
    <source>
        <strain evidence="7">CBHHK002</strain>
    </source>
</reference>
<keyword evidence="8" id="KW-1185">Reference proteome</keyword>
<accession>A0AAD7EYV3</accession>
<dbReference type="InterPro" id="IPR035984">
    <property type="entry name" value="Acyl-CoA-binding_sf"/>
</dbReference>
<dbReference type="Gene3D" id="1.25.40.20">
    <property type="entry name" value="Ankyrin repeat-containing domain"/>
    <property type="match status" value="1"/>
</dbReference>
<dbReference type="AlphaFoldDB" id="A0AAD7EYV3"/>
<feature type="region of interest" description="Disordered" evidence="5">
    <location>
        <begin position="89"/>
        <end position="138"/>
    </location>
</feature>
<evidence type="ECO:0000256" key="1">
    <source>
        <dbReference type="ARBA" id="ARBA00022737"/>
    </source>
</evidence>
<dbReference type="Pfam" id="PF13857">
    <property type="entry name" value="Ank_5"/>
    <property type="match status" value="1"/>
</dbReference>
<evidence type="ECO:0000256" key="3">
    <source>
        <dbReference type="ARBA" id="ARBA00023121"/>
    </source>
</evidence>
<evidence type="ECO:0000313" key="7">
    <source>
        <dbReference type="EMBL" id="KAJ7357271.1"/>
    </source>
</evidence>
<dbReference type="PANTHER" id="PTHR24119:SF0">
    <property type="entry name" value="ACYL-COA-BINDING DOMAIN-CONTAINING PROTEIN 6"/>
    <property type="match status" value="1"/>
</dbReference>
<sequence>MSLFDAAAAYLSNASTIPTSNAVKLELYGLFKYITVSPLPASSRPSLFDFAGRAKFDAWTTAGNTYTTKADAESRYLEIARSLGWTEGAFLPEPTESEDIWDSDDDAARPTKNSGESGGFGTSVSAMARPEDQSDDSLHGLAVSNDLQRLVSLLQKEPGINLNAKDEFGYTPLHLAADRGHSSIVKFLLENGADPTIKDEDDMPAVELAQAAGHEGIVELLNASPDRPN</sequence>
<dbReference type="SUPFAM" id="SSF47027">
    <property type="entry name" value="Acyl-CoA binding protein"/>
    <property type="match status" value="1"/>
</dbReference>